<evidence type="ECO:0000256" key="1">
    <source>
        <dbReference type="ARBA" id="ARBA00023002"/>
    </source>
</evidence>
<dbReference type="PANTHER" id="PTHR43570:SF25">
    <property type="entry name" value="ALDEHYDE DEHYDROGENASE FAMILY 3 MEMBER I1, CHLOROPLASTIC"/>
    <property type="match status" value="1"/>
</dbReference>
<sequence>MAKEEKRSFGANEAGLLVTELRQQFNSGKTKSYEWRVSQLKGIVKMVEDKEKEIAEALHMDLDKPELEAFVSEVLINGLLSCIFILLCVQCNS</sequence>
<dbReference type="EMBL" id="GGEC01040067">
    <property type="protein sequence ID" value="MBX20551.1"/>
    <property type="molecule type" value="Transcribed_RNA"/>
</dbReference>
<evidence type="ECO:0000313" key="2">
    <source>
        <dbReference type="EMBL" id="MBX20551.1"/>
    </source>
</evidence>
<dbReference type="SUPFAM" id="SSF53720">
    <property type="entry name" value="ALDH-like"/>
    <property type="match status" value="1"/>
</dbReference>
<dbReference type="InterPro" id="IPR016161">
    <property type="entry name" value="Ald_DH/histidinol_DH"/>
</dbReference>
<dbReference type="GO" id="GO:0005737">
    <property type="term" value="C:cytoplasm"/>
    <property type="evidence" value="ECO:0007669"/>
    <property type="project" value="TreeGrafter"/>
</dbReference>
<dbReference type="GO" id="GO:0004029">
    <property type="term" value="F:aldehyde dehydrogenase (NAD+) activity"/>
    <property type="evidence" value="ECO:0007669"/>
    <property type="project" value="TreeGrafter"/>
</dbReference>
<keyword evidence="1" id="KW-0560">Oxidoreductase</keyword>
<dbReference type="GO" id="GO:0006081">
    <property type="term" value="P:aldehyde metabolic process"/>
    <property type="evidence" value="ECO:0007669"/>
    <property type="project" value="InterPro"/>
</dbReference>
<dbReference type="InterPro" id="IPR016162">
    <property type="entry name" value="Ald_DH_N"/>
</dbReference>
<name>A0A2P2LRG1_RHIMU</name>
<dbReference type="InterPro" id="IPR012394">
    <property type="entry name" value="Aldehyde_DH_NAD(P)"/>
</dbReference>
<dbReference type="Gene3D" id="3.40.605.10">
    <property type="entry name" value="Aldehyde Dehydrogenase, Chain A, domain 1"/>
    <property type="match status" value="1"/>
</dbReference>
<protein>
    <submittedName>
        <fullName evidence="2">Aldehyde dehydrogenase family 3 member I1ic-like</fullName>
    </submittedName>
</protein>
<accession>A0A2P2LRG1</accession>
<dbReference type="PANTHER" id="PTHR43570">
    <property type="entry name" value="ALDEHYDE DEHYDROGENASE"/>
    <property type="match status" value="1"/>
</dbReference>
<organism evidence="2">
    <name type="scientific">Rhizophora mucronata</name>
    <name type="common">Asiatic mangrove</name>
    <dbReference type="NCBI Taxonomy" id="61149"/>
    <lineage>
        <taxon>Eukaryota</taxon>
        <taxon>Viridiplantae</taxon>
        <taxon>Streptophyta</taxon>
        <taxon>Embryophyta</taxon>
        <taxon>Tracheophyta</taxon>
        <taxon>Spermatophyta</taxon>
        <taxon>Magnoliopsida</taxon>
        <taxon>eudicotyledons</taxon>
        <taxon>Gunneridae</taxon>
        <taxon>Pentapetalae</taxon>
        <taxon>rosids</taxon>
        <taxon>fabids</taxon>
        <taxon>Malpighiales</taxon>
        <taxon>Rhizophoraceae</taxon>
        <taxon>Rhizophora</taxon>
    </lineage>
</organism>
<dbReference type="AlphaFoldDB" id="A0A2P2LRG1"/>
<reference evidence="2" key="1">
    <citation type="submission" date="2018-02" db="EMBL/GenBank/DDBJ databases">
        <title>Rhizophora mucronata_Transcriptome.</title>
        <authorList>
            <person name="Meera S.P."/>
            <person name="Sreeshan A."/>
            <person name="Augustine A."/>
        </authorList>
    </citation>
    <scope>NUCLEOTIDE SEQUENCE</scope>
    <source>
        <tissue evidence="2">Leaf</tissue>
    </source>
</reference>
<proteinExistence type="predicted"/>